<reference evidence="5 6" key="1">
    <citation type="journal article" date="2013" name="Genome Announc.">
        <title>Genome Sequence of the Polycyclic Aromatic Hydrocarbon-Degrading Bacterium Strain Marinobacter nanhaiticus D15-8WT.</title>
        <authorList>
            <person name="Cui Z."/>
            <person name="Gao W."/>
            <person name="Li Q."/>
            <person name="Xu G."/>
            <person name="Zheng L."/>
        </authorList>
    </citation>
    <scope>NUCLEOTIDE SEQUENCE [LARGE SCALE GENOMIC DNA]</scope>
    <source>
        <strain evidence="5 6">D15-8W</strain>
    </source>
</reference>
<keyword evidence="2 5" id="KW-0436">Ligase</keyword>
<proteinExistence type="inferred from homology"/>
<dbReference type="STRING" id="626887.J057_12951"/>
<comment type="caution">
    <text evidence="5">The sequence shown here is derived from an EMBL/GenBank/DDBJ whole genome shotgun (WGS) entry which is preliminary data.</text>
</comment>
<evidence type="ECO:0000256" key="2">
    <source>
        <dbReference type="ARBA" id="ARBA00022598"/>
    </source>
</evidence>
<dbReference type="HOGENOM" id="CLU_000022_59_7_6"/>
<dbReference type="OrthoDB" id="9803968at2"/>
<dbReference type="InterPro" id="IPR025110">
    <property type="entry name" value="AMP-bd_C"/>
</dbReference>
<dbReference type="NCBIfam" id="NF004837">
    <property type="entry name" value="PRK06187.1"/>
    <property type="match status" value="1"/>
</dbReference>
<dbReference type="InterPro" id="IPR000873">
    <property type="entry name" value="AMP-dep_synth/lig_dom"/>
</dbReference>
<comment type="similarity">
    <text evidence="1">Belongs to the ATP-dependent AMP-binding enzyme family.</text>
</comment>
<dbReference type="InterPro" id="IPR042099">
    <property type="entry name" value="ANL_N_sf"/>
</dbReference>
<dbReference type="InterPro" id="IPR020845">
    <property type="entry name" value="AMP-binding_CS"/>
</dbReference>
<dbReference type="Proteomes" id="UP000013165">
    <property type="component" value="Unassembled WGS sequence"/>
</dbReference>
<dbReference type="InterPro" id="IPR045851">
    <property type="entry name" value="AMP-bd_C_sf"/>
</dbReference>
<name>N6W184_9GAMM</name>
<evidence type="ECO:0000259" key="4">
    <source>
        <dbReference type="Pfam" id="PF13193"/>
    </source>
</evidence>
<dbReference type="Gene3D" id="3.30.300.30">
    <property type="match status" value="1"/>
</dbReference>
<dbReference type="PATRIC" id="fig|626887.3.peg.2594"/>
<dbReference type="eggNOG" id="COG0318">
    <property type="taxonomic scope" value="Bacteria"/>
</dbReference>
<evidence type="ECO:0000259" key="3">
    <source>
        <dbReference type="Pfam" id="PF00501"/>
    </source>
</evidence>
<evidence type="ECO:0000313" key="6">
    <source>
        <dbReference type="Proteomes" id="UP000013165"/>
    </source>
</evidence>
<dbReference type="Gene3D" id="3.40.50.12780">
    <property type="entry name" value="N-terminal domain of ligase-like"/>
    <property type="match status" value="1"/>
</dbReference>
<feature type="domain" description="AMP-binding enzyme C-terminal" evidence="4">
    <location>
        <begin position="428"/>
        <end position="502"/>
    </location>
</feature>
<dbReference type="Pfam" id="PF00501">
    <property type="entry name" value="AMP-binding"/>
    <property type="match status" value="1"/>
</dbReference>
<dbReference type="PRINTS" id="PR00154">
    <property type="entry name" value="AMPBINDING"/>
</dbReference>
<accession>N6W184</accession>
<dbReference type="Pfam" id="PF13193">
    <property type="entry name" value="AMP-binding_C"/>
    <property type="match status" value="1"/>
</dbReference>
<dbReference type="SUPFAM" id="SSF56801">
    <property type="entry name" value="Acetyl-CoA synthetase-like"/>
    <property type="match status" value="1"/>
</dbReference>
<keyword evidence="6" id="KW-1185">Reference proteome</keyword>
<sequence length="519" mass="56247">MILTDLLENNVEQFGEYPFLFYRDKALSNRDLLDAANRLAAALKQRGIGAGDRVMVCMPNCPEVFIAYQAIMRAGAIVLPVMFVLHPREIGFIARASEASAVITSQLLLGNVVEAAQEMDQPPLLLVSGLEDHPAAFDKVPVEDLQSAMVAATPDKPGITPKPDDLAVILYTSGTTGQPKGVMLTHRNLYSNAAAAVTLAEEEEGEDEEPGTTLGVLPLAHIYGFTMANTLFMRGSSVVVLPKFEVRAVCLAIQEHRIKRFSAVPAMLYALITDPATADYDLSSLESVGSGSAPCPVTLIEAFRKRFNADIYEGYGLSEAAPAVSAHRRGETIKPGSVGRPLPGVEIRIAGPDGDPLATGDIGELLVRGENITPGYYRNEEATLAALKDGWLHTGDMAKLDEEGYLYIVDRKKDLILRGGFNIYPRDLEDLILQHPDVAEVAVIGVPSDRMGEEVVAVIVRKPDAVVDEAGILDFCQERLANYKTPRSVVFLEALPRNGVGKILKKSLREEVAEQVSLE</sequence>
<dbReference type="PANTHER" id="PTHR24096">
    <property type="entry name" value="LONG-CHAIN-FATTY-ACID--COA LIGASE"/>
    <property type="match status" value="1"/>
</dbReference>
<organism evidence="5 6">
    <name type="scientific">Marinobacter nanhaiticus D15-8W</name>
    <dbReference type="NCBI Taxonomy" id="626887"/>
    <lineage>
        <taxon>Bacteria</taxon>
        <taxon>Pseudomonadati</taxon>
        <taxon>Pseudomonadota</taxon>
        <taxon>Gammaproteobacteria</taxon>
        <taxon>Pseudomonadales</taxon>
        <taxon>Marinobacteraceae</taxon>
        <taxon>Marinobacter</taxon>
    </lineage>
</organism>
<dbReference type="AlphaFoldDB" id="N6W184"/>
<gene>
    <name evidence="5" type="ORF">J057_12951</name>
</gene>
<dbReference type="InterPro" id="IPR020459">
    <property type="entry name" value="AMP-binding"/>
</dbReference>
<protein>
    <submittedName>
        <fullName evidence="5">Long-chain-fatty-acid--CoA ligase</fullName>
    </submittedName>
</protein>
<dbReference type="PROSITE" id="PS00455">
    <property type="entry name" value="AMP_BINDING"/>
    <property type="match status" value="1"/>
</dbReference>
<evidence type="ECO:0000256" key="1">
    <source>
        <dbReference type="ARBA" id="ARBA00006432"/>
    </source>
</evidence>
<feature type="domain" description="AMP-dependent synthetase/ligase" evidence="3">
    <location>
        <begin position="7"/>
        <end position="377"/>
    </location>
</feature>
<dbReference type="FunFam" id="3.30.300.30:FF:000008">
    <property type="entry name" value="2,3-dihydroxybenzoate-AMP ligase"/>
    <property type="match status" value="1"/>
</dbReference>
<dbReference type="GO" id="GO:0016405">
    <property type="term" value="F:CoA-ligase activity"/>
    <property type="evidence" value="ECO:0007669"/>
    <property type="project" value="TreeGrafter"/>
</dbReference>
<evidence type="ECO:0000313" key="5">
    <source>
        <dbReference type="EMBL" id="ENO16265.1"/>
    </source>
</evidence>
<dbReference type="EMBL" id="APLQ01000011">
    <property type="protein sequence ID" value="ENO16265.1"/>
    <property type="molecule type" value="Genomic_DNA"/>
</dbReference>